<organism evidence="2 3">
    <name type="scientific">Xenopus laevis</name>
    <name type="common">African clawed frog</name>
    <dbReference type="NCBI Taxonomy" id="8355"/>
    <lineage>
        <taxon>Eukaryota</taxon>
        <taxon>Metazoa</taxon>
        <taxon>Chordata</taxon>
        <taxon>Craniata</taxon>
        <taxon>Vertebrata</taxon>
        <taxon>Euteleostomi</taxon>
        <taxon>Amphibia</taxon>
        <taxon>Batrachia</taxon>
        <taxon>Anura</taxon>
        <taxon>Pipoidea</taxon>
        <taxon>Pipidae</taxon>
        <taxon>Xenopodinae</taxon>
        <taxon>Xenopus</taxon>
        <taxon>Xenopus</taxon>
    </lineage>
</organism>
<keyword evidence="1" id="KW-0472">Membrane</keyword>
<protein>
    <submittedName>
        <fullName evidence="2">Uncharacterized protein</fullName>
    </submittedName>
</protein>
<dbReference type="AlphaFoldDB" id="A0A974DNV1"/>
<feature type="transmembrane region" description="Helical" evidence="1">
    <location>
        <begin position="14"/>
        <end position="33"/>
    </location>
</feature>
<sequence>MIFSFPCPLSLKSYSFILLVPVSISSTFLMLPLNSQTAYWAQGKVKHLNDHPIHTEIQTRPWPLKYAEFTFPT</sequence>
<accession>A0A974DNV1</accession>
<evidence type="ECO:0000313" key="3">
    <source>
        <dbReference type="Proteomes" id="UP000694892"/>
    </source>
</evidence>
<dbReference type="Proteomes" id="UP000694892">
    <property type="component" value="Chromosome 2L"/>
</dbReference>
<dbReference type="EMBL" id="CM004468">
    <property type="protein sequence ID" value="OCT95459.1"/>
    <property type="molecule type" value="Genomic_DNA"/>
</dbReference>
<proteinExistence type="predicted"/>
<keyword evidence="1" id="KW-0812">Transmembrane</keyword>
<evidence type="ECO:0000256" key="1">
    <source>
        <dbReference type="SAM" id="Phobius"/>
    </source>
</evidence>
<reference evidence="3" key="1">
    <citation type="journal article" date="2016" name="Nature">
        <title>Genome evolution in the allotetraploid frog Xenopus laevis.</title>
        <authorList>
            <person name="Session A.M."/>
            <person name="Uno Y."/>
            <person name="Kwon T."/>
            <person name="Chapman J.A."/>
            <person name="Toyoda A."/>
            <person name="Takahashi S."/>
            <person name="Fukui A."/>
            <person name="Hikosaka A."/>
            <person name="Suzuki A."/>
            <person name="Kondo M."/>
            <person name="van Heeringen S.J."/>
            <person name="Quigley I."/>
            <person name="Heinz S."/>
            <person name="Ogino H."/>
            <person name="Ochi H."/>
            <person name="Hellsten U."/>
            <person name="Lyons J.B."/>
            <person name="Simakov O."/>
            <person name="Putnam N."/>
            <person name="Stites J."/>
            <person name="Kuroki Y."/>
            <person name="Tanaka T."/>
            <person name="Michiue T."/>
            <person name="Watanabe M."/>
            <person name="Bogdanovic O."/>
            <person name="Lister R."/>
            <person name="Georgiou G."/>
            <person name="Paranjpe S.S."/>
            <person name="van Kruijsbergen I."/>
            <person name="Shu S."/>
            <person name="Carlson J."/>
            <person name="Kinoshita T."/>
            <person name="Ohta Y."/>
            <person name="Mawaribuchi S."/>
            <person name="Jenkins J."/>
            <person name="Grimwood J."/>
            <person name="Schmutz J."/>
            <person name="Mitros T."/>
            <person name="Mozaffari S.V."/>
            <person name="Suzuki Y."/>
            <person name="Haramoto Y."/>
            <person name="Yamamoto T.S."/>
            <person name="Takagi C."/>
            <person name="Heald R."/>
            <person name="Miller K."/>
            <person name="Haudenschild C."/>
            <person name="Kitzman J."/>
            <person name="Nakayama T."/>
            <person name="Izutsu Y."/>
            <person name="Robert J."/>
            <person name="Fortriede J."/>
            <person name="Burns K."/>
            <person name="Lotay V."/>
            <person name="Karimi K."/>
            <person name="Yasuoka Y."/>
            <person name="Dichmann D.S."/>
            <person name="Flajnik M.F."/>
            <person name="Houston D.W."/>
            <person name="Shendure J."/>
            <person name="DuPasquier L."/>
            <person name="Vize P.D."/>
            <person name="Zorn A.M."/>
            <person name="Ito M."/>
            <person name="Marcotte E.M."/>
            <person name="Wallingford J.B."/>
            <person name="Ito Y."/>
            <person name="Asashima M."/>
            <person name="Ueno N."/>
            <person name="Matsuda Y."/>
            <person name="Veenstra G.J."/>
            <person name="Fujiyama A."/>
            <person name="Harland R.M."/>
            <person name="Taira M."/>
            <person name="Rokhsar D.S."/>
        </authorList>
    </citation>
    <scope>NUCLEOTIDE SEQUENCE [LARGE SCALE GENOMIC DNA]</scope>
    <source>
        <strain evidence="3">J</strain>
    </source>
</reference>
<gene>
    <name evidence="2" type="ORF">XELAEV_18013145mg</name>
</gene>
<evidence type="ECO:0000313" key="2">
    <source>
        <dbReference type="EMBL" id="OCT95459.1"/>
    </source>
</evidence>
<name>A0A974DNV1_XENLA</name>
<keyword evidence="1" id="KW-1133">Transmembrane helix</keyword>